<evidence type="ECO:0000256" key="8">
    <source>
        <dbReference type="SAM" id="Coils"/>
    </source>
</evidence>
<dbReference type="Gene3D" id="1.10.287.990">
    <property type="entry name" value="Fe,Mn superoxide dismutase (SOD) domain"/>
    <property type="match status" value="1"/>
</dbReference>
<keyword evidence="7" id="KW-0408">Iron</keyword>
<dbReference type="SUPFAM" id="SSF46609">
    <property type="entry name" value="Fe,Mn superoxide dismutase (SOD), N-terminal domain"/>
    <property type="match status" value="1"/>
</dbReference>
<dbReference type="PANTHER" id="PTHR43595:SF2">
    <property type="entry name" value="SMALL RIBOSOMAL SUBUNIT PROTEIN MS42"/>
    <property type="match status" value="1"/>
</dbReference>
<feature type="region of interest" description="Disordered" evidence="9">
    <location>
        <begin position="424"/>
        <end position="444"/>
    </location>
</feature>
<feature type="compositionally biased region" description="Low complexity" evidence="9">
    <location>
        <begin position="635"/>
        <end position="650"/>
    </location>
</feature>
<dbReference type="InterPro" id="IPR001189">
    <property type="entry name" value="Mn/Fe_SOD"/>
</dbReference>
<evidence type="ECO:0000259" key="11">
    <source>
        <dbReference type="Pfam" id="PF00081"/>
    </source>
</evidence>
<dbReference type="InterPro" id="IPR019832">
    <property type="entry name" value="Mn/Fe_SOD_C"/>
</dbReference>
<accession>A0A7J6PLT0</accession>
<keyword evidence="10" id="KW-1133">Transmembrane helix</keyword>
<dbReference type="InterPro" id="IPR019831">
    <property type="entry name" value="Mn/Fe_SOD_N"/>
</dbReference>
<feature type="compositionally biased region" description="Basic and acidic residues" evidence="9">
    <location>
        <begin position="581"/>
        <end position="595"/>
    </location>
</feature>
<dbReference type="SUPFAM" id="SSF54719">
    <property type="entry name" value="Fe,Mn superoxide dismutase (SOD), C-terminal domain"/>
    <property type="match status" value="1"/>
</dbReference>
<evidence type="ECO:0000256" key="3">
    <source>
        <dbReference type="ARBA" id="ARBA00012682"/>
    </source>
</evidence>
<dbReference type="PROSITE" id="PS00088">
    <property type="entry name" value="SOD_MN"/>
    <property type="match status" value="1"/>
</dbReference>
<feature type="domain" description="Manganese/iron superoxide dismutase C-terminal" evidence="12">
    <location>
        <begin position="181"/>
        <end position="271"/>
    </location>
</feature>
<dbReference type="GO" id="GO:0004784">
    <property type="term" value="F:superoxide dismutase activity"/>
    <property type="evidence" value="ECO:0007669"/>
    <property type="project" value="UniProtKB-EC"/>
</dbReference>
<comment type="similarity">
    <text evidence="2">Belongs to the iron/manganese superoxide dismutase family.</text>
</comment>
<evidence type="ECO:0000313" key="13">
    <source>
        <dbReference type="EMBL" id="KAF4696481.1"/>
    </source>
</evidence>
<feature type="compositionally biased region" description="Basic and acidic residues" evidence="9">
    <location>
        <begin position="535"/>
        <end position="551"/>
    </location>
</feature>
<dbReference type="PANTHER" id="PTHR43595">
    <property type="entry name" value="37S RIBOSOMAL PROTEIN S26, MITOCHONDRIAL"/>
    <property type="match status" value="1"/>
</dbReference>
<dbReference type="Pfam" id="PF00081">
    <property type="entry name" value="Sod_Fe_N"/>
    <property type="match status" value="1"/>
</dbReference>
<evidence type="ECO:0000256" key="10">
    <source>
        <dbReference type="SAM" id="Phobius"/>
    </source>
</evidence>
<evidence type="ECO:0000259" key="12">
    <source>
        <dbReference type="Pfam" id="PF02777"/>
    </source>
</evidence>
<dbReference type="InterPro" id="IPR036314">
    <property type="entry name" value="SOD_C_sf"/>
</dbReference>
<dbReference type="OrthoDB" id="239262at2759"/>
<feature type="compositionally biased region" description="Acidic residues" evidence="9">
    <location>
        <begin position="553"/>
        <end position="567"/>
    </location>
</feature>
<organism evidence="13 14">
    <name type="scientific">Perkinsus olseni</name>
    <name type="common">Perkinsus atlanticus</name>
    <dbReference type="NCBI Taxonomy" id="32597"/>
    <lineage>
        <taxon>Eukaryota</taxon>
        <taxon>Sar</taxon>
        <taxon>Alveolata</taxon>
        <taxon>Perkinsozoa</taxon>
        <taxon>Perkinsea</taxon>
        <taxon>Perkinsida</taxon>
        <taxon>Perkinsidae</taxon>
        <taxon>Perkinsus</taxon>
    </lineage>
</organism>
<feature type="coiled-coil region" evidence="8">
    <location>
        <begin position="359"/>
        <end position="386"/>
    </location>
</feature>
<dbReference type="Pfam" id="PF02777">
    <property type="entry name" value="Sod_Fe_C"/>
    <property type="match status" value="1"/>
</dbReference>
<feature type="coiled-coil region" evidence="8">
    <location>
        <begin position="705"/>
        <end position="732"/>
    </location>
</feature>
<feature type="transmembrane region" description="Helical" evidence="10">
    <location>
        <begin position="26"/>
        <end position="49"/>
    </location>
</feature>
<keyword evidence="8" id="KW-0175">Coiled coil</keyword>
<sequence>MWSSSPRRVECSGRTGLERRHRTLPFSLLIAVTLLGVLVYTASTLFVGMRSRVVTGVTMPDVIVSRRGVRAGSIALPAQDAVASSSALQVALPYDMNALEGVISAATVDFHYNKHHKGYVQKLLDATGLPESRIDLKSLVALGPARAGEAVFNSAGQIYNHNMYWLSMTAPTTLGSRVPARLAELIRAKWGTIETMKEEFMHKGTALFGSGWIWLVWDTRVKRLEIVATKDAHSPLSEIRGQIPLFTCDVWEHAYYLDYQHDRAAYLRKWIFNDVSEASNVACRFNAGLHMAASSSSFAASPREPGGYSRRRHRSLDPMDSVDRNRLMTDRSAYISYLEVQLERVTASCLTVQGFSDRINQVADQCNEMEARVNGLGRQLRELQALQLEEGPQGQQQPGGGGGYWQRSLERRLAKGSRWRATGIGEGAAASSPRSEASGPSSSLLEDLTDQIRSFEAEVMNRLDAVEDMSQRLAEEAMNQVEEVKHSVDEVRGSVTTLEARSTQKMNEGLQRVGRVLKRVVQAQRAMQQRMASAVKERGRGPSEEKERTLETDLTEASDLAEAEEDAGGLAETLPAGPWLPREEETRPESKEHARARSVGAAGGRATADRPSTTHVINVRGEVTVTKSPGPGDGTTATAAATTAAAMASAVSEDEEPSEIHTTPRVARAPSRGPRAYSAPPRNKRTPQADRTATAGGLLNTRAAREKRQAEIASLAKELQLLEREEREFHRQSRLRAQKLQKGPLGPATRAGGGAGRGSKVHNVAAASGLSSTPQARHFARDRISDYGLLGLLLGFVRLLAWRLRGNMFEVIQLVRGSCTESVCSAAGVSSKLSNPTDELEWVKQWRTLLSHLSREVDLHRSREAQQHVAGLRALLDLPAGTPVERVIAAARRVPNPSNHCRLCVKGVERKLARGVDMRALEGLRQRHAQLIQELELTEAGEEYKRYLRIRKLLQGSLDAGSPRRSSGEMFEQYVCYDDYWLKRAVAYRLGVQDWSRWELSRNAVWLDQKGRGCGEVDCGVVVGESLVAVIECQEKLRSGDKLLGMLAATLWSCGDFPVSPRGCSSASPGVSECDWESGDRLASDRAGLNMILRRELEVILSQAYILVMAFPSAPFRGEVSSFRAVKVGILDPVSIIVLTANFGTFGDIEKVEISDSSDPALIRSCEVTIRYFDSRCAAHVVKNLGHASAANPLVIRVEVPGLQVVEHMKLVSCRADRTPIPQERRFVNLTKVKWTIADTLICCQQFGEVESINHLEPSYAARRPQSRATKIAFFDVRSTSEFARVFAAVVEAHRLQAETALSGVSSGLTAGALDNVPYKNTKQLSSQSLQQQPLTGLNLNRGFEAPNQQYMAEGLGDSNRDANEATRRQIDTSSSSLGQGCQAWRGSGNNAMTDDCRRTLVKLLSSISDSNASASDQSHHLGLAQGVLGLQQSQTKLLQDSLNYTEGTGVQSYTPSSSRDTSLIDQWVPKAGIMGDGSYVDPDEGLYYNNTFEDSHLERFMVESIGYDHSQGIDCGDVFYRTALGAGGTTRS</sequence>
<evidence type="ECO:0000256" key="4">
    <source>
        <dbReference type="ARBA" id="ARBA00014767"/>
    </source>
</evidence>
<evidence type="ECO:0000256" key="5">
    <source>
        <dbReference type="ARBA" id="ARBA00022723"/>
    </source>
</evidence>
<evidence type="ECO:0000313" key="14">
    <source>
        <dbReference type="Proteomes" id="UP000541610"/>
    </source>
</evidence>
<evidence type="ECO:0000256" key="1">
    <source>
        <dbReference type="ARBA" id="ARBA00001962"/>
    </source>
</evidence>
<dbReference type="EC" id="1.15.1.1" evidence="3"/>
<dbReference type="InterPro" id="IPR036324">
    <property type="entry name" value="Mn/Fe_SOD_N_sf"/>
</dbReference>
<dbReference type="GO" id="GO:0005737">
    <property type="term" value="C:cytoplasm"/>
    <property type="evidence" value="ECO:0007669"/>
    <property type="project" value="TreeGrafter"/>
</dbReference>
<proteinExistence type="inferred from homology"/>
<reference evidence="13 14" key="1">
    <citation type="submission" date="2020-04" db="EMBL/GenBank/DDBJ databases">
        <title>Perkinsus olseni comparative genomics.</title>
        <authorList>
            <person name="Bogema D.R."/>
        </authorList>
    </citation>
    <scope>NUCLEOTIDE SEQUENCE [LARGE SCALE GENOMIC DNA]</scope>
    <source>
        <strain evidence="13">00978-12</strain>
    </source>
</reference>
<feature type="compositionally biased region" description="Low complexity" evidence="9">
    <location>
        <begin position="427"/>
        <end position="443"/>
    </location>
</feature>
<dbReference type="GO" id="GO:0046872">
    <property type="term" value="F:metal ion binding"/>
    <property type="evidence" value="ECO:0007669"/>
    <property type="project" value="UniProtKB-KW"/>
</dbReference>
<dbReference type="Gene3D" id="3.55.40.20">
    <property type="entry name" value="Iron/manganese superoxide dismutase, C-terminal domain"/>
    <property type="match status" value="1"/>
</dbReference>
<feature type="compositionally biased region" description="Low complexity" evidence="9">
    <location>
        <begin position="597"/>
        <end position="606"/>
    </location>
</feature>
<comment type="cofactor">
    <cofactor evidence="1">
        <name>Fe cation</name>
        <dbReference type="ChEBI" id="CHEBI:24875"/>
    </cofactor>
</comment>
<name>A0A7J6PLT0_PEROL</name>
<comment type="caution">
    <text evidence="13">The sequence shown here is derived from an EMBL/GenBank/DDBJ whole genome shotgun (WGS) entry which is preliminary data.</text>
</comment>
<dbReference type="EMBL" id="JABANP010000010">
    <property type="protein sequence ID" value="KAF4696481.1"/>
    <property type="molecule type" value="Genomic_DNA"/>
</dbReference>
<keyword evidence="10" id="KW-0812">Transmembrane</keyword>
<keyword evidence="6" id="KW-0560">Oxidoreductase</keyword>
<evidence type="ECO:0000256" key="2">
    <source>
        <dbReference type="ARBA" id="ARBA00008714"/>
    </source>
</evidence>
<feature type="domain" description="Manganese/iron superoxide dismutase N-terminal" evidence="11">
    <location>
        <begin position="91"/>
        <end position="168"/>
    </location>
</feature>
<dbReference type="PRINTS" id="PR01703">
    <property type="entry name" value="MNSODISMTASE"/>
</dbReference>
<evidence type="ECO:0000256" key="7">
    <source>
        <dbReference type="ARBA" id="ARBA00023004"/>
    </source>
</evidence>
<evidence type="ECO:0000256" key="6">
    <source>
        <dbReference type="ARBA" id="ARBA00023002"/>
    </source>
</evidence>
<keyword evidence="10" id="KW-0472">Membrane</keyword>
<protein>
    <recommendedName>
        <fullName evidence="4">Superoxide dismutase [Fe]</fullName>
        <ecNumber evidence="3">1.15.1.1</ecNumber>
    </recommendedName>
</protein>
<evidence type="ECO:0000256" key="9">
    <source>
        <dbReference type="SAM" id="MobiDB-lite"/>
    </source>
</evidence>
<keyword evidence="5" id="KW-0479">Metal-binding</keyword>
<feature type="region of interest" description="Disordered" evidence="9">
    <location>
        <begin position="624"/>
        <end position="695"/>
    </location>
</feature>
<feature type="region of interest" description="Disordered" evidence="9">
    <location>
        <begin position="528"/>
        <end position="610"/>
    </location>
</feature>
<feature type="region of interest" description="Disordered" evidence="9">
    <location>
        <begin position="297"/>
        <end position="316"/>
    </location>
</feature>
<dbReference type="Proteomes" id="UP000541610">
    <property type="component" value="Unassembled WGS sequence"/>
</dbReference>
<dbReference type="InterPro" id="IPR019833">
    <property type="entry name" value="Mn/Fe_SOD_BS"/>
</dbReference>
<gene>
    <name evidence="13" type="primary">SODB2</name>
    <name evidence="13" type="ORF">FOZ60_000171</name>
</gene>